<dbReference type="GO" id="GO:0015288">
    <property type="term" value="F:porin activity"/>
    <property type="evidence" value="ECO:0007669"/>
    <property type="project" value="UniProtKB-KW"/>
</dbReference>
<dbReference type="GO" id="GO:0046930">
    <property type="term" value="C:pore complex"/>
    <property type="evidence" value="ECO:0007669"/>
    <property type="project" value="UniProtKB-KW"/>
</dbReference>
<dbReference type="Proteomes" id="UP000214600">
    <property type="component" value="Unassembled WGS sequence"/>
</dbReference>
<keyword evidence="6 11" id="KW-0732">Signal</keyword>
<keyword evidence="5" id="KW-0812">Transmembrane</keyword>
<keyword evidence="7" id="KW-0406">Ion transport</keyword>
<name>A0A228INT2_9BURK</name>
<feature type="domain" description="Porin" evidence="12">
    <location>
        <begin position="24"/>
        <end position="331"/>
    </location>
</feature>
<dbReference type="RefSeq" id="WP_089451698.1">
    <property type="nucleotide sequence ID" value="NZ_NKFA01000007.1"/>
</dbReference>
<dbReference type="InterPro" id="IPR033900">
    <property type="entry name" value="Gram_neg_porin_domain"/>
</dbReference>
<dbReference type="PANTHER" id="PTHR34501:SF9">
    <property type="entry name" value="MAJOR OUTER MEMBRANE PROTEIN P.IA"/>
    <property type="match status" value="1"/>
</dbReference>
<accession>A0A228INT2</accession>
<evidence type="ECO:0000256" key="10">
    <source>
        <dbReference type="ARBA" id="ARBA00023237"/>
    </source>
</evidence>
<evidence type="ECO:0000256" key="9">
    <source>
        <dbReference type="ARBA" id="ARBA00023136"/>
    </source>
</evidence>
<evidence type="ECO:0000256" key="6">
    <source>
        <dbReference type="ARBA" id="ARBA00022729"/>
    </source>
</evidence>
<dbReference type="PANTHER" id="PTHR34501">
    <property type="entry name" value="PROTEIN YDDL-RELATED"/>
    <property type="match status" value="1"/>
</dbReference>
<feature type="signal peptide" evidence="11">
    <location>
        <begin position="1"/>
        <end position="24"/>
    </location>
</feature>
<dbReference type="Pfam" id="PF13609">
    <property type="entry name" value="Porin_4"/>
    <property type="match status" value="1"/>
</dbReference>
<dbReference type="EMBL" id="NKFA01000007">
    <property type="protein sequence ID" value="OXI43792.1"/>
    <property type="molecule type" value="Genomic_DNA"/>
</dbReference>
<comment type="subcellular location">
    <subcellularLocation>
        <location evidence="1">Cell outer membrane</location>
        <topology evidence="1">Multi-pass membrane protein</topology>
    </subcellularLocation>
</comment>
<reference evidence="14" key="1">
    <citation type="submission" date="2017-06" db="EMBL/GenBank/DDBJ databases">
        <authorList>
            <person name="LiPuma J."/>
            <person name="Spilker T."/>
        </authorList>
    </citation>
    <scope>NUCLEOTIDE SEQUENCE [LARGE SCALE GENOMIC DNA]</scope>
    <source>
        <strain evidence="14">AU17325</strain>
    </source>
</reference>
<organism evidence="13 14">
    <name type="scientific">Burkholderia aenigmatica</name>
    <dbReference type="NCBI Taxonomy" id="2015348"/>
    <lineage>
        <taxon>Bacteria</taxon>
        <taxon>Pseudomonadati</taxon>
        <taxon>Pseudomonadota</taxon>
        <taxon>Betaproteobacteria</taxon>
        <taxon>Burkholderiales</taxon>
        <taxon>Burkholderiaceae</taxon>
        <taxon>Burkholderia</taxon>
        <taxon>Burkholderia cepacia complex</taxon>
    </lineage>
</organism>
<sequence>MSGRRVVGKIRHACLAGLLTGAHAHVHAQGSVTLYGVVDGGLLYLSKTAAPAGGQPAGKQFSFLDSGYAPSQFGLFGTEDLGGGLRATFKLESGISVANGGFNNSNGFAWGRQAWMALGGRFGEVKAGLQPSPFFLAVYASDPRQMALFGSGLLTYGDAVLATGIFNANALSYTTPRWFGLAGSVMFAPGGKAGDFRAGRQYSASLDYAHGGLTLVAAMYDGHAGAPVRTPVLSDQPFVGRTLGAAYTWGKLTAKASWTRFKVAGSFSSDVYGAGADCLVAPAFDLNGGVWITSDRNDPGNHSLMFAMGAQYFLSKATTLYAQVGMVNNHGAMNTGLSATNALFGASGTTTGVNAGLRHVF</sequence>
<gene>
    <name evidence="13" type="ORF">CFB84_19820</name>
</gene>
<dbReference type="CDD" id="cd00342">
    <property type="entry name" value="gram_neg_porins"/>
    <property type="match status" value="1"/>
</dbReference>
<comment type="subunit">
    <text evidence="2">Homotrimer.</text>
</comment>
<evidence type="ECO:0000256" key="11">
    <source>
        <dbReference type="SAM" id="SignalP"/>
    </source>
</evidence>
<evidence type="ECO:0000256" key="1">
    <source>
        <dbReference type="ARBA" id="ARBA00004571"/>
    </source>
</evidence>
<feature type="chain" id="PRO_5013031163" evidence="11">
    <location>
        <begin position="25"/>
        <end position="361"/>
    </location>
</feature>
<evidence type="ECO:0000313" key="13">
    <source>
        <dbReference type="EMBL" id="OXI43792.1"/>
    </source>
</evidence>
<dbReference type="InterPro" id="IPR002299">
    <property type="entry name" value="Porin_Neis"/>
</dbReference>
<evidence type="ECO:0000256" key="7">
    <source>
        <dbReference type="ARBA" id="ARBA00023065"/>
    </source>
</evidence>
<dbReference type="InterPro" id="IPR050298">
    <property type="entry name" value="Gram-neg_bact_OMP"/>
</dbReference>
<dbReference type="SUPFAM" id="SSF56935">
    <property type="entry name" value="Porins"/>
    <property type="match status" value="1"/>
</dbReference>
<keyword evidence="3" id="KW-0813">Transport</keyword>
<dbReference type="GO" id="GO:0006811">
    <property type="term" value="P:monoatomic ion transport"/>
    <property type="evidence" value="ECO:0007669"/>
    <property type="project" value="UniProtKB-KW"/>
</dbReference>
<evidence type="ECO:0000259" key="12">
    <source>
        <dbReference type="Pfam" id="PF13609"/>
    </source>
</evidence>
<dbReference type="OrthoDB" id="8961834at2"/>
<dbReference type="AlphaFoldDB" id="A0A228INT2"/>
<proteinExistence type="predicted"/>
<keyword evidence="4" id="KW-1134">Transmembrane beta strand</keyword>
<evidence type="ECO:0000256" key="4">
    <source>
        <dbReference type="ARBA" id="ARBA00022452"/>
    </source>
</evidence>
<protein>
    <submittedName>
        <fullName evidence="13">Porin</fullName>
    </submittedName>
</protein>
<evidence type="ECO:0000256" key="5">
    <source>
        <dbReference type="ARBA" id="ARBA00022692"/>
    </source>
</evidence>
<evidence type="ECO:0000256" key="2">
    <source>
        <dbReference type="ARBA" id="ARBA00011233"/>
    </source>
</evidence>
<comment type="caution">
    <text evidence="13">The sequence shown here is derived from an EMBL/GenBank/DDBJ whole genome shotgun (WGS) entry which is preliminary data.</text>
</comment>
<dbReference type="PRINTS" id="PR00184">
    <property type="entry name" value="NEISSPPORIN"/>
</dbReference>
<evidence type="ECO:0000256" key="3">
    <source>
        <dbReference type="ARBA" id="ARBA00022448"/>
    </source>
</evidence>
<keyword evidence="8" id="KW-0626">Porin</keyword>
<dbReference type="InterPro" id="IPR023614">
    <property type="entry name" value="Porin_dom_sf"/>
</dbReference>
<dbReference type="Gene3D" id="2.40.160.10">
    <property type="entry name" value="Porin"/>
    <property type="match status" value="1"/>
</dbReference>
<keyword evidence="10" id="KW-0998">Cell outer membrane</keyword>
<dbReference type="GO" id="GO:0009279">
    <property type="term" value="C:cell outer membrane"/>
    <property type="evidence" value="ECO:0007669"/>
    <property type="project" value="UniProtKB-SubCell"/>
</dbReference>
<reference evidence="13 14" key="2">
    <citation type="submission" date="2017-08" db="EMBL/GenBank/DDBJ databases">
        <title>WGS of novel Burkholderia cepaca complex species.</title>
        <authorList>
            <person name="Lipuma J."/>
            <person name="Spilker T."/>
        </authorList>
    </citation>
    <scope>NUCLEOTIDE SEQUENCE [LARGE SCALE GENOMIC DNA]</scope>
    <source>
        <strain evidence="13 14">AU17325</strain>
    </source>
</reference>
<keyword evidence="9" id="KW-0472">Membrane</keyword>
<evidence type="ECO:0000313" key="14">
    <source>
        <dbReference type="Proteomes" id="UP000214600"/>
    </source>
</evidence>
<evidence type="ECO:0000256" key="8">
    <source>
        <dbReference type="ARBA" id="ARBA00023114"/>
    </source>
</evidence>